<dbReference type="EMBL" id="JANBPG010002182">
    <property type="protein sequence ID" value="KAJ1886743.1"/>
    <property type="molecule type" value="Genomic_DNA"/>
</dbReference>
<protein>
    <submittedName>
        <fullName evidence="1">Uncharacterized protein</fullName>
    </submittedName>
</protein>
<evidence type="ECO:0000313" key="1">
    <source>
        <dbReference type="EMBL" id="KAJ1886743.1"/>
    </source>
</evidence>
<comment type="caution">
    <text evidence="1">The sequence shown here is derived from an EMBL/GenBank/DDBJ whole genome shotgun (WGS) entry which is preliminary data.</text>
</comment>
<gene>
    <name evidence="1" type="ORF">LPJ66_009474</name>
</gene>
<name>A0ACC1IB81_9FUNG</name>
<dbReference type="Proteomes" id="UP001150581">
    <property type="component" value="Unassembled WGS sequence"/>
</dbReference>
<proteinExistence type="predicted"/>
<organism evidence="1 2">
    <name type="scientific">Kickxella alabastrina</name>
    <dbReference type="NCBI Taxonomy" id="61397"/>
    <lineage>
        <taxon>Eukaryota</taxon>
        <taxon>Fungi</taxon>
        <taxon>Fungi incertae sedis</taxon>
        <taxon>Zoopagomycota</taxon>
        <taxon>Kickxellomycotina</taxon>
        <taxon>Kickxellomycetes</taxon>
        <taxon>Kickxellales</taxon>
        <taxon>Kickxellaceae</taxon>
        <taxon>Kickxella</taxon>
    </lineage>
</organism>
<keyword evidence="2" id="KW-1185">Reference proteome</keyword>
<sequence length="555" mass="59891">GSSWDRPWISESPDIAEKEADEKRLGCLVLDLESIGNSRTVTVYVHTLGAALDAAWRLAENTDAVQVKCSAVYSHEDAGDLVDHTAAIRSQMAVPVVHPLYAEAELLPAHIAAPGPAAVDGASGTQVSAVAGEHCFRRPILVSLRNAGPWDVVVSKVALHPPVMRRWDSNINVSLAGSTADSCAQQPKSGNEEDDDEGTVIVAGNGGVLRHVFWLDIHTADIIRMPLHVCPGALEIHWRRQKNNNNTGGLLVQSRLWLRPMELVQRRVQVEMVCDEETAQVGRLLQITYRVLNPTRRTKCLETALHASDSFVFAGPRRTTINVLPGQTSLLRFNLLPINTASLAAAPSNGAAVAEERVYSPGLAVLGISRILDAHIGMGGLGASAKAPIPPGNLVGQGWIKMPRLEVKLADHRPLVRSPRTPHQTIASVSTLPVAPAPTRAASWSAAGTSSAHAQRIIAEMAGLETTSDGKDFLKQERGLLGPELIEACVDAVPEYLLREPDLEYESDMEEAEIGDSDGKLMRVFDNEDAGDSDEILRFDQTCIFCVARAVEESV</sequence>
<reference evidence="1" key="1">
    <citation type="submission" date="2022-07" db="EMBL/GenBank/DDBJ databases">
        <title>Phylogenomic reconstructions and comparative analyses of Kickxellomycotina fungi.</title>
        <authorList>
            <person name="Reynolds N.K."/>
            <person name="Stajich J.E."/>
            <person name="Barry K."/>
            <person name="Grigoriev I.V."/>
            <person name="Crous P."/>
            <person name="Smith M.E."/>
        </authorList>
    </citation>
    <scope>NUCLEOTIDE SEQUENCE</scope>
    <source>
        <strain evidence="1">Benny 63K</strain>
    </source>
</reference>
<feature type="non-terminal residue" evidence="1">
    <location>
        <position position="1"/>
    </location>
</feature>
<evidence type="ECO:0000313" key="2">
    <source>
        <dbReference type="Proteomes" id="UP001150581"/>
    </source>
</evidence>
<accession>A0ACC1IB81</accession>